<dbReference type="NCBIfam" id="NF001750">
    <property type="entry name" value="PRK00476.1"/>
    <property type="match status" value="1"/>
</dbReference>
<dbReference type="Pfam" id="PF02938">
    <property type="entry name" value="GAD"/>
    <property type="match status" value="1"/>
</dbReference>
<comment type="function">
    <text evidence="8">Aspartyl-tRNA synthetase with relaxed tRNA specificity since it is able to aspartylate not only its cognate tRNA(Asp) but also tRNA(Asn). Reaction proceeds in two steps: L-aspartate is first activated by ATP to form Asp-AMP and then transferred to the acceptor end of tRNA(Asp/Asn).</text>
</comment>
<dbReference type="PROSITE" id="PS50862">
    <property type="entry name" value="AA_TRNA_LIGASE_II"/>
    <property type="match status" value="1"/>
</dbReference>
<dbReference type="Gene3D" id="3.30.1360.30">
    <property type="entry name" value="GAD-like domain"/>
    <property type="match status" value="1"/>
</dbReference>
<evidence type="ECO:0000259" key="9">
    <source>
        <dbReference type="PROSITE" id="PS50862"/>
    </source>
</evidence>
<dbReference type="AlphaFoldDB" id="A0A417YTV9"/>
<dbReference type="CDD" id="cd00777">
    <property type="entry name" value="AspRS_core"/>
    <property type="match status" value="1"/>
</dbReference>
<comment type="similarity">
    <text evidence="1 8">Belongs to the class-II aminoacyl-tRNA synthetase family. Type 1 subfamily.</text>
</comment>
<feature type="binding site" evidence="8">
    <location>
        <position position="222"/>
    </location>
    <ligand>
        <name>L-aspartate</name>
        <dbReference type="ChEBI" id="CHEBI:29991"/>
    </ligand>
</feature>
<dbReference type="GO" id="GO:0005524">
    <property type="term" value="F:ATP binding"/>
    <property type="evidence" value="ECO:0007669"/>
    <property type="project" value="UniProtKB-UniRule"/>
</dbReference>
<dbReference type="CDD" id="cd04317">
    <property type="entry name" value="EcAspRS_like_N"/>
    <property type="match status" value="1"/>
</dbReference>
<dbReference type="PANTHER" id="PTHR22594">
    <property type="entry name" value="ASPARTYL/LYSYL-TRNA SYNTHETASE"/>
    <property type="match status" value="1"/>
</dbReference>
<keyword evidence="11" id="KW-1185">Reference proteome</keyword>
<gene>
    <name evidence="8" type="primary">aspS</name>
    <name evidence="10" type="ORF">D1B31_10385</name>
</gene>
<evidence type="ECO:0000313" key="10">
    <source>
        <dbReference type="EMBL" id="RHW40600.1"/>
    </source>
</evidence>
<dbReference type="SUPFAM" id="SSF50249">
    <property type="entry name" value="Nucleic acid-binding proteins"/>
    <property type="match status" value="1"/>
</dbReference>
<dbReference type="HAMAP" id="MF_00044">
    <property type="entry name" value="Asp_tRNA_synth_type1"/>
    <property type="match status" value="1"/>
</dbReference>
<evidence type="ECO:0000256" key="8">
    <source>
        <dbReference type="HAMAP-Rule" id="MF_00044"/>
    </source>
</evidence>
<dbReference type="GO" id="GO:0006422">
    <property type="term" value="P:aspartyl-tRNA aminoacylation"/>
    <property type="evidence" value="ECO:0007669"/>
    <property type="project" value="UniProtKB-UniRule"/>
</dbReference>
<dbReference type="InterPro" id="IPR006195">
    <property type="entry name" value="aa-tRNA-synth_II"/>
</dbReference>
<dbReference type="NCBIfam" id="TIGR00459">
    <property type="entry name" value="aspS_bact"/>
    <property type="match status" value="1"/>
</dbReference>
<dbReference type="InterPro" id="IPR047089">
    <property type="entry name" value="Asp-tRNA-ligase_1_N"/>
</dbReference>
<name>A0A417YTV9_9BACI</name>
<dbReference type="Proteomes" id="UP000284416">
    <property type="component" value="Unassembled WGS sequence"/>
</dbReference>
<organism evidence="10 11">
    <name type="scientific">Neobacillus notoginsengisoli</name>
    <dbReference type="NCBI Taxonomy" id="1578198"/>
    <lineage>
        <taxon>Bacteria</taxon>
        <taxon>Bacillati</taxon>
        <taxon>Bacillota</taxon>
        <taxon>Bacilli</taxon>
        <taxon>Bacillales</taxon>
        <taxon>Bacillaceae</taxon>
        <taxon>Neobacillus</taxon>
    </lineage>
</organism>
<comment type="caution">
    <text evidence="10">The sequence shown here is derived from an EMBL/GenBank/DDBJ whole genome shotgun (WGS) entry which is preliminary data.</text>
</comment>
<feature type="binding site" evidence="8">
    <location>
        <position position="491"/>
    </location>
    <ligand>
        <name>L-aspartate</name>
        <dbReference type="ChEBI" id="CHEBI:29991"/>
    </ligand>
</feature>
<evidence type="ECO:0000256" key="6">
    <source>
        <dbReference type="ARBA" id="ARBA00022917"/>
    </source>
</evidence>
<dbReference type="GO" id="GO:0050560">
    <property type="term" value="F:aspartate-tRNA(Asn) ligase activity"/>
    <property type="evidence" value="ECO:0007669"/>
    <property type="project" value="UniProtKB-EC"/>
</dbReference>
<dbReference type="PANTHER" id="PTHR22594:SF5">
    <property type="entry name" value="ASPARTATE--TRNA LIGASE, MITOCHONDRIAL"/>
    <property type="match status" value="1"/>
</dbReference>
<feature type="binding site" evidence="8">
    <location>
        <position position="231"/>
    </location>
    <ligand>
        <name>ATP</name>
        <dbReference type="ChEBI" id="CHEBI:30616"/>
    </ligand>
</feature>
<dbReference type="OrthoDB" id="9802326at2"/>
<feature type="binding site" evidence="8">
    <location>
        <begin position="222"/>
        <end position="224"/>
    </location>
    <ligand>
        <name>ATP</name>
        <dbReference type="ChEBI" id="CHEBI:30616"/>
    </ligand>
</feature>
<proteinExistence type="inferred from homology"/>
<keyword evidence="4 8" id="KW-0547">Nucleotide-binding</keyword>
<dbReference type="InterPro" id="IPR004365">
    <property type="entry name" value="NA-bd_OB_tRNA"/>
</dbReference>
<feature type="binding site" evidence="8">
    <location>
        <position position="450"/>
    </location>
    <ligand>
        <name>L-aspartate</name>
        <dbReference type="ChEBI" id="CHEBI:29991"/>
    </ligand>
</feature>
<dbReference type="InterPro" id="IPR045864">
    <property type="entry name" value="aa-tRNA-synth_II/BPL/LPL"/>
</dbReference>
<dbReference type="Pfam" id="PF00152">
    <property type="entry name" value="tRNA-synt_2"/>
    <property type="match status" value="1"/>
</dbReference>
<feature type="site" description="Important for tRNA non-discrimination" evidence="8">
    <location>
        <position position="84"/>
    </location>
</feature>
<evidence type="ECO:0000313" key="11">
    <source>
        <dbReference type="Proteomes" id="UP000284416"/>
    </source>
</evidence>
<feature type="domain" description="Aminoacyl-transfer RNA synthetases class-II family profile" evidence="9">
    <location>
        <begin position="143"/>
        <end position="557"/>
    </location>
</feature>
<dbReference type="Gene3D" id="2.40.50.140">
    <property type="entry name" value="Nucleic acid-binding proteins"/>
    <property type="match status" value="1"/>
</dbReference>
<dbReference type="InterPro" id="IPR004524">
    <property type="entry name" value="Asp-tRNA-ligase_1"/>
</dbReference>
<evidence type="ECO:0000256" key="4">
    <source>
        <dbReference type="ARBA" id="ARBA00022741"/>
    </source>
</evidence>
<keyword evidence="6 8" id="KW-0648">Protein biosynthesis</keyword>
<dbReference type="Pfam" id="PF01336">
    <property type="entry name" value="tRNA_anti-codon"/>
    <property type="match status" value="1"/>
</dbReference>
<evidence type="ECO:0000256" key="2">
    <source>
        <dbReference type="ARBA" id="ARBA00022490"/>
    </source>
</evidence>
<dbReference type="InterPro" id="IPR004364">
    <property type="entry name" value="Aa-tRNA-synt_II"/>
</dbReference>
<protein>
    <recommendedName>
        <fullName evidence="8">Aspartate--tRNA(Asp/Asn) ligase</fullName>
        <ecNumber evidence="8">6.1.1.23</ecNumber>
    </recommendedName>
    <alternativeName>
        <fullName evidence="8">Aspartyl-tRNA synthetase</fullName>
        <shortName evidence="8">AspRS</shortName>
    </alternativeName>
    <alternativeName>
        <fullName evidence="8">Non-discriminating aspartyl-tRNA synthetase</fullName>
        <shortName evidence="8">ND-AspRS</shortName>
    </alternativeName>
</protein>
<dbReference type="EMBL" id="QWEG01000006">
    <property type="protein sequence ID" value="RHW40600.1"/>
    <property type="molecule type" value="Genomic_DNA"/>
</dbReference>
<accession>A0A417YTV9</accession>
<dbReference type="GO" id="GO:0016740">
    <property type="term" value="F:transferase activity"/>
    <property type="evidence" value="ECO:0007669"/>
    <property type="project" value="UniProtKB-ARBA"/>
</dbReference>
<evidence type="ECO:0000256" key="5">
    <source>
        <dbReference type="ARBA" id="ARBA00022840"/>
    </source>
</evidence>
<dbReference type="PRINTS" id="PR01042">
    <property type="entry name" value="TRNASYNTHASP"/>
</dbReference>
<evidence type="ECO:0000256" key="1">
    <source>
        <dbReference type="ARBA" id="ARBA00006303"/>
    </source>
</evidence>
<dbReference type="InterPro" id="IPR029351">
    <property type="entry name" value="GAD_dom"/>
</dbReference>
<keyword evidence="3 8" id="KW-0436">Ligase</keyword>
<evidence type="ECO:0000256" key="3">
    <source>
        <dbReference type="ARBA" id="ARBA00022598"/>
    </source>
</evidence>
<dbReference type="GO" id="GO:0004815">
    <property type="term" value="F:aspartate-tRNA ligase activity"/>
    <property type="evidence" value="ECO:0007669"/>
    <property type="project" value="UniProtKB-UniRule"/>
</dbReference>
<dbReference type="Gene3D" id="3.30.930.10">
    <property type="entry name" value="Bira Bifunctional Protein, Domain 2"/>
    <property type="match status" value="1"/>
</dbReference>
<keyword evidence="5 8" id="KW-0067">ATP-binding</keyword>
<comment type="caution">
    <text evidence="8">Lacks conserved residue(s) required for the propagation of feature annotation.</text>
</comment>
<dbReference type="SUPFAM" id="SSF55681">
    <property type="entry name" value="Class II aaRS and biotin synthetases"/>
    <property type="match status" value="1"/>
</dbReference>
<evidence type="ECO:0000256" key="7">
    <source>
        <dbReference type="ARBA" id="ARBA00023146"/>
    </source>
</evidence>
<feature type="binding site" evidence="8">
    <location>
        <position position="176"/>
    </location>
    <ligand>
        <name>L-aspartate</name>
        <dbReference type="ChEBI" id="CHEBI:29991"/>
    </ligand>
</feature>
<reference evidence="10 11" key="1">
    <citation type="journal article" date="2017" name="Int. J. Syst. Evol. Microbiol.">
        <title>Bacillus notoginsengisoli sp. nov., a novel bacterium isolated from the rhizosphere of Panax notoginseng.</title>
        <authorList>
            <person name="Zhang M.Y."/>
            <person name="Cheng J."/>
            <person name="Cai Y."/>
            <person name="Zhang T.Y."/>
            <person name="Wu Y.Y."/>
            <person name="Manikprabhu D."/>
            <person name="Li W.J."/>
            <person name="Zhang Y.X."/>
        </authorList>
    </citation>
    <scope>NUCLEOTIDE SEQUENCE [LARGE SCALE GENOMIC DNA]</scope>
    <source>
        <strain evidence="10 11">JCM 30743</strain>
    </source>
</reference>
<comment type="catalytic activity">
    <reaction evidence="8">
        <text>tRNA(Asx) + L-aspartate + ATP = L-aspartyl-tRNA(Asx) + AMP + diphosphate</text>
        <dbReference type="Rhea" id="RHEA:18349"/>
        <dbReference type="Rhea" id="RHEA-COMP:9710"/>
        <dbReference type="Rhea" id="RHEA-COMP:9711"/>
        <dbReference type="ChEBI" id="CHEBI:29991"/>
        <dbReference type="ChEBI" id="CHEBI:30616"/>
        <dbReference type="ChEBI" id="CHEBI:33019"/>
        <dbReference type="ChEBI" id="CHEBI:78442"/>
        <dbReference type="ChEBI" id="CHEBI:78516"/>
        <dbReference type="ChEBI" id="CHEBI:456215"/>
        <dbReference type="EC" id="6.1.1.23"/>
    </reaction>
</comment>
<comment type="subunit">
    <text evidence="8">Homodimer.</text>
</comment>
<dbReference type="InterPro" id="IPR004115">
    <property type="entry name" value="GAD-like_sf"/>
</dbReference>
<dbReference type="EC" id="6.1.1.23" evidence="8"/>
<sequence>MYGRSYYCGEVPVTAIGDKVFLKGWVQKRRDLGGLIFIDLRDRTGIVQVVFNPDSSAEVHSIAEKIRNEYVLDIRGTVVARNQGTINENISTGKIEIHAEEVTIINEAKTPPFVISDRTDASEDVRLKYRYLDFRRPVIFETLKMRHQVTKAIRDFLDGEGFLDIETPILTKSTPEGARDYLVPSRVHPGEFYALPQSPQLFKQLLMVGGVERYYQIARCFRDEDLRADRQPEFTQIDIETSFMSQDDIISMMEQMMSRLMKEVKGIKIPAPFPQMRYEEAMARYGSDKPDTRFEMELKDVSEVVAGCGFKVFAAAVENGGQVKALNVKGSADNYSRKDIDALGEFAGRYGAKGLAWLKVEADGLKGPIAKFFSAEEAEAIGSVVDAEAGDLLLFVADKKSVVADSLGALRLKLGKELGLIDQSKFNFLWITDWPLLEYSEEDGRYYAAHHPFTMPFREDLPLLETDPSQVRAQAYDLVLNGYELGGGSLRIFERDIQEKMFEVLGFSQEEAKEQFGFLLEAFDYGTPPHGGIALGLDRLVMLLAGSTNLRDTIAFPKTASASDLLTDAPGEVSKAQLDELHLALNVEEKRK</sequence>
<dbReference type="GO" id="GO:0140096">
    <property type="term" value="F:catalytic activity, acting on a protein"/>
    <property type="evidence" value="ECO:0007669"/>
    <property type="project" value="UniProtKB-ARBA"/>
</dbReference>
<dbReference type="GO" id="GO:0005737">
    <property type="term" value="C:cytoplasm"/>
    <property type="evidence" value="ECO:0007669"/>
    <property type="project" value="UniProtKB-SubCell"/>
</dbReference>
<feature type="binding site" evidence="8">
    <location>
        <position position="484"/>
    </location>
    <ligand>
        <name>ATP</name>
        <dbReference type="ChEBI" id="CHEBI:30616"/>
    </ligand>
</feature>
<dbReference type="GO" id="GO:0003676">
    <property type="term" value="F:nucleic acid binding"/>
    <property type="evidence" value="ECO:0007669"/>
    <property type="project" value="InterPro"/>
</dbReference>
<dbReference type="InterPro" id="IPR012340">
    <property type="entry name" value="NA-bd_OB-fold"/>
</dbReference>
<keyword evidence="7 8" id="KW-0030">Aminoacyl-tRNA synthetase</keyword>
<feature type="region of interest" description="Aspartate" evidence="8">
    <location>
        <begin position="200"/>
        <end position="203"/>
    </location>
</feature>
<dbReference type="RefSeq" id="WP_118920718.1">
    <property type="nucleotide sequence ID" value="NZ_QWEG01000006.1"/>
</dbReference>
<keyword evidence="2 8" id="KW-0963">Cytoplasm</keyword>
<dbReference type="InterPro" id="IPR002312">
    <property type="entry name" value="Asp/Asn-tRNA-synth_IIb"/>
</dbReference>
<dbReference type="InterPro" id="IPR047090">
    <property type="entry name" value="AspRS_core"/>
</dbReference>
<feature type="binding site" evidence="8">
    <location>
        <begin position="536"/>
        <end position="539"/>
    </location>
    <ligand>
        <name>ATP</name>
        <dbReference type="ChEBI" id="CHEBI:30616"/>
    </ligand>
</feature>
<dbReference type="SUPFAM" id="SSF55261">
    <property type="entry name" value="GAD domain-like"/>
    <property type="match status" value="1"/>
</dbReference>
<comment type="subcellular location">
    <subcellularLocation>
        <location evidence="8">Cytoplasm</location>
    </subcellularLocation>
</comment>